<proteinExistence type="predicted"/>
<evidence type="ECO:0000313" key="3">
    <source>
        <dbReference type="EMBL" id="KAL2808227.1"/>
    </source>
</evidence>
<reference evidence="3 4" key="1">
    <citation type="submission" date="2024-07" db="EMBL/GenBank/DDBJ databases">
        <title>Section-level genome sequencing and comparative genomics of Aspergillus sections Usti and Cavernicolus.</title>
        <authorList>
            <consortium name="Lawrence Berkeley National Laboratory"/>
            <person name="Nybo J.L."/>
            <person name="Vesth T.C."/>
            <person name="Theobald S."/>
            <person name="Frisvad J.C."/>
            <person name="Larsen T.O."/>
            <person name="Kjaerboelling I."/>
            <person name="Rothschild-Mancinelli K."/>
            <person name="Lyhne E.K."/>
            <person name="Kogle M.E."/>
            <person name="Barry K."/>
            <person name="Clum A."/>
            <person name="Na H."/>
            <person name="Ledsgaard L."/>
            <person name="Lin J."/>
            <person name="Lipzen A."/>
            <person name="Kuo A."/>
            <person name="Riley R."/>
            <person name="Mondo S."/>
            <person name="Labutti K."/>
            <person name="Haridas S."/>
            <person name="Pangalinan J."/>
            <person name="Salamov A.A."/>
            <person name="Simmons B.A."/>
            <person name="Magnuson J.K."/>
            <person name="Chen J."/>
            <person name="Drula E."/>
            <person name="Henrissat B."/>
            <person name="Wiebenga A."/>
            <person name="Lubbers R.J."/>
            <person name="Gomes A.C."/>
            <person name="Makela M.R."/>
            <person name="Stajich J."/>
            <person name="Grigoriev I.V."/>
            <person name="Mortensen U.H."/>
            <person name="De Vries R.P."/>
            <person name="Baker S.E."/>
            <person name="Andersen M.R."/>
        </authorList>
    </citation>
    <scope>NUCLEOTIDE SEQUENCE [LARGE SCALE GENOMIC DNA]</scope>
    <source>
        <strain evidence="3 4">CBS 588.65</strain>
    </source>
</reference>
<organism evidence="3 4">
    <name type="scientific">Aspergillus granulosus</name>
    <dbReference type="NCBI Taxonomy" id="176169"/>
    <lineage>
        <taxon>Eukaryota</taxon>
        <taxon>Fungi</taxon>
        <taxon>Dikarya</taxon>
        <taxon>Ascomycota</taxon>
        <taxon>Pezizomycotina</taxon>
        <taxon>Eurotiomycetes</taxon>
        <taxon>Eurotiomycetidae</taxon>
        <taxon>Eurotiales</taxon>
        <taxon>Aspergillaceae</taxon>
        <taxon>Aspergillus</taxon>
        <taxon>Aspergillus subgen. Nidulantes</taxon>
    </lineage>
</organism>
<accession>A0ABR4H009</accession>
<dbReference type="Pfam" id="PF17111">
    <property type="entry name" value="PigL_N"/>
    <property type="match status" value="1"/>
</dbReference>
<sequence length="140" mass="15419">MDPVSCAASVIAVIELAGALAGICGDYIKKVKNAQKDIDDLNGEINSLRIILESLNNILRGPGGEKLIALQKIFDDVGKCKTILNTLSDKINPATTQSSVRWRGFRHWKWPLQRTEVDEAISQLKGYTSLFVTALQIDHV</sequence>
<gene>
    <name evidence="3" type="ORF">BJX63DRAFT_436346</name>
</gene>
<protein>
    <recommendedName>
        <fullName evidence="2">Azaphilone pigments biosynthesis cluster protein L N-terminal domain-containing protein</fullName>
    </recommendedName>
</protein>
<keyword evidence="1" id="KW-0175">Coiled coil</keyword>
<evidence type="ECO:0000256" key="1">
    <source>
        <dbReference type="SAM" id="Coils"/>
    </source>
</evidence>
<keyword evidence="4" id="KW-1185">Reference proteome</keyword>
<evidence type="ECO:0000259" key="2">
    <source>
        <dbReference type="Pfam" id="PF17111"/>
    </source>
</evidence>
<dbReference type="InterPro" id="IPR031348">
    <property type="entry name" value="PigL_N"/>
</dbReference>
<feature type="coiled-coil region" evidence="1">
    <location>
        <begin position="24"/>
        <end position="58"/>
    </location>
</feature>
<comment type="caution">
    <text evidence="3">The sequence shown here is derived from an EMBL/GenBank/DDBJ whole genome shotgun (WGS) entry which is preliminary data.</text>
</comment>
<feature type="domain" description="Azaphilone pigments biosynthesis cluster protein L N-terminal" evidence="2">
    <location>
        <begin position="1"/>
        <end position="135"/>
    </location>
</feature>
<dbReference type="Proteomes" id="UP001610334">
    <property type="component" value="Unassembled WGS sequence"/>
</dbReference>
<evidence type="ECO:0000313" key="4">
    <source>
        <dbReference type="Proteomes" id="UP001610334"/>
    </source>
</evidence>
<dbReference type="EMBL" id="JBFXLT010000118">
    <property type="protein sequence ID" value="KAL2808227.1"/>
    <property type="molecule type" value="Genomic_DNA"/>
</dbReference>
<name>A0ABR4H009_9EURO</name>